<evidence type="ECO:0000256" key="3">
    <source>
        <dbReference type="ARBA" id="ARBA00004613"/>
    </source>
</evidence>
<keyword evidence="19" id="KW-0624">Polysaccharide degradation</keyword>
<evidence type="ECO:0000256" key="2">
    <source>
        <dbReference type="ARBA" id="ARBA00004496"/>
    </source>
</evidence>
<keyword evidence="12" id="KW-0663">Pyridoxal phosphate</keyword>
<dbReference type="SUPFAM" id="SSF51126">
    <property type="entry name" value="Pectin lyase-like"/>
    <property type="match status" value="1"/>
</dbReference>
<evidence type="ECO:0000256" key="23">
    <source>
        <dbReference type="RuleBase" id="RU361169"/>
    </source>
</evidence>
<reference evidence="26" key="1">
    <citation type="journal article" date="2020" name="bioRxiv">
        <title>Genomic and phenotypic heterogeneity of clinical isolates of the human pathogens Aspergillus fumigatus, Aspergillus lentulus and Aspergillus fumigatiaffinis.</title>
        <authorList>
            <person name="dos Santos R.A.C."/>
            <person name="Steenwyk J.L."/>
            <person name="Rivero-Menendez O."/>
            <person name="Mead M.E."/>
            <person name="Silva L.P."/>
            <person name="Bastos R.W."/>
            <person name="Alastruey-Izquierdo A."/>
            <person name="Goldman G.H."/>
            <person name="Rokas A."/>
        </authorList>
    </citation>
    <scope>NUCLEOTIDE SEQUENCE</scope>
    <source>
        <strain evidence="26">CNM-CM6805</strain>
    </source>
</reference>
<feature type="chain" id="PRO_5044155477" description="Tryptophan synthase beta chain-like PALP domain-containing protein" evidence="24">
    <location>
        <begin position="21"/>
        <end position="828"/>
    </location>
</feature>
<evidence type="ECO:0000256" key="9">
    <source>
        <dbReference type="ARBA" id="ARBA00022525"/>
    </source>
</evidence>
<feature type="signal peptide" evidence="24">
    <location>
        <begin position="1"/>
        <end position="20"/>
    </location>
</feature>
<evidence type="ECO:0000256" key="4">
    <source>
        <dbReference type="ARBA" id="ARBA00004742"/>
    </source>
</evidence>
<evidence type="ECO:0000256" key="24">
    <source>
        <dbReference type="SAM" id="SignalP"/>
    </source>
</evidence>
<evidence type="ECO:0000256" key="15">
    <source>
        <dbReference type="ARBA" id="ARBA00023239"/>
    </source>
</evidence>
<dbReference type="Proteomes" id="UP000653565">
    <property type="component" value="Unassembled WGS sequence"/>
</dbReference>
<evidence type="ECO:0000256" key="19">
    <source>
        <dbReference type="ARBA" id="ARBA00023326"/>
    </source>
</evidence>
<evidence type="ECO:0000256" key="10">
    <source>
        <dbReference type="ARBA" id="ARBA00022729"/>
    </source>
</evidence>
<evidence type="ECO:0000256" key="7">
    <source>
        <dbReference type="ARBA" id="ARBA00022432"/>
    </source>
</evidence>
<dbReference type="Pfam" id="PF00295">
    <property type="entry name" value="Glyco_hydro_28"/>
    <property type="match status" value="1"/>
</dbReference>
<keyword evidence="8" id="KW-0963">Cytoplasm</keyword>
<comment type="function">
    <text evidence="20">Specific in hydrolyzing the terminal glycosidic bond of polygalacturonic acid and oligogalacturonates.</text>
</comment>
<keyword evidence="14" id="KW-0325">Glycoprotein</keyword>
<evidence type="ECO:0000256" key="22">
    <source>
        <dbReference type="ARBA" id="ARBA00049406"/>
    </source>
</evidence>
<dbReference type="FunFam" id="3.40.50.1100:FF:000040">
    <property type="entry name" value="L-serine dehydratase, putative"/>
    <property type="match status" value="1"/>
</dbReference>
<keyword evidence="10 24" id="KW-0732">Signal</keyword>
<evidence type="ECO:0000256" key="20">
    <source>
        <dbReference type="ARBA" id="ARBA00037312"/>
    </source>
</evidence>
<dbReference type="GO" id="GO:0005576">
    <property type="term" value="C:extracellular region"/>
    <property type="evidence" value="ECO:0007669"/>
    <property type="project" value="UniProtKB-SubCell"/>
</dbReference>
<dbReference type="PANTHER" id="PTHR31736:SF12">
    <property type="entry name" value="EXO-POLYGALACTURONASE, PUTATIVE-RELATED"/>
    <property type="match status" value="1"/>
</dbReference>
<dbReference type="GO" id="GO:0006094">
    <property type="term" value="P:gluconeogenesis"/>
    <property type="evidence" value="ECO:0007669"/>
    <property type="project" value="UniProtKB-KW"/>
</dbReference>
<comment type="caution">
    <text evidence="26">The sequence shown here is derived from an EMBL/GenBank/DDBJ whole genome shotgun (WGS) entry which is preliminary data.</text>
</comment>
<comment type="cofactor">
    <cofactor evidence="1">
        <name>pyridoxal 5'-phosphate</name>
        <dbReference type="ChEBI" id="CHEBI:597326"/>
    </cofactor>
</comment>
<dbReference type="InterPro" id="IPR001926">
    <property type="entry name" value="TrpB-like_PALP"/>
</dbReference>
<comment type="subcellular location">
    <subcellularLocation>
        <location evidence="2">Cytoplasm</location>
    </subcellularLocation>
    <subcellularLocation>
        <location evidence="3">Secreted</location>
    </subcellularLocation>
</comment>
<evidence type="ECO:0000256" key="8">
    <source>
        <dbReference type="ARBA" id="ARBA00022490"/>
    </source>
</evidence>
<dbReference type="InterPro" id="IPR000743">
    <property type="entry name" value="Glyco_hydro_28"/>
</dbReference>
<evidence type="ECO:0000256" key="5">
    <source>
        <dbReference type="ARBA" id="ARBA00008834"/>
    </source>
</evidence>
<dbReference type="GO" id="GO:0071555">
    <property type="term" value="P:cell wall organization"/>
    <property type="evidence" value="ECO:0007669"/>
    <property type="project" value="UniProtKB-KW"/>
</dbReference>
<evidence type="ECO:0000256" key="14">
    <source>
        <dbReference type="ARBA" id="ARBA00023180"/>
    </source>
</evidence>
<gene>
    <name evidence="26" type="ORF">CNMCM6805_009908</name>
</gene>
<dbReference type="InterPro" id="IPR036052">
    <property type="entry name" value="TrpB-like_PALP_sf"/>
</dbReference>
<proteinExistence type="inferred from homology"/>
<evidence type="ECO:0000256" key="6">
    <source>
        <dbReference type="ARBA" id="ARBA00010869"/>
    </source>
</evidence>
<dbReference type="EMBL" id="JAAAPX010000008">
    <property type="protein sequence ID" value="KAF4244123.1"/>
    <property type="molecule type" value="Genomic_DNA"/>
</dbReference>
<comment type="similarity">
    <text evidence="5 23">Belongs to the glycosyl hydrolase 28 family.</text>
</comment>
<evidence type="ECO:0000256" key="11">
    <source>
        <dbReference type="ARBA" id="ARBA00022801"/>
    </source>
</evidence>
<evidence type="ECO:0000256" key="16">
    <source>
        <dbReference type="ARBA" id="ARBA00023277"/>
    </source>
</evidence>
<protein>
    <recommendedName>
        <fullName evidence="25">Tryptophan synthase beta chain-like PALP domain-containing protein</fullName>
    </recommendedName>
</protein>
<accession>A0A8H4MFY2</accession>
<dbReference type="GO" id="GO:0005737">
    <property type="term" value="C:cytoplasm"/>
    <property type="evidence" value="ECO:0007669"/>
    <property type="project" value="UniProtKB-SubCell"/>
</dbReference>
<dbReference type="GO" id="GO:0000272">
    <property type="term" value="P:polysaccharide catabolic process"/>
    <property type="evidence" value="ECO:0007669"/>
    <property type="project" value="UniProtKB-KW"/>
</dbReference>
<evidence type="ECO:0000256" key="13">
    <source>
        <dbReference type="ARBA" id="ARBA00023157"/>
    </source>
</evidence>
<organism evidence="26 27">
    <name type="scientific">Aspergillus fumigatiaffinis</name>
    <dbReference type="NCBI Taxonomy" id="340414"/>
    <lineage>
        <taxon>Eukaryota</taxon>
        <taxon>Fungi</taxon>
        <taxon>Dikarya</taxon>
        <taxon>Ascomycota</taxon>
        <taxon>Pezizomycotina</taxon>
        <taxon>Eurotiomycetes</taxon>
        <taxon>Eurotiomycetidae</taxon>
        <taxon>Eurotiales</taxon>
        <taxon>Aspergillaceae</taxon>
        <taxon>Aspergillus</taxon>
        <taxon>Aspergillus subgen. Fumigati</taxon>
    </lineage>
</organism>
<dbReference type="GO" id="GO:0003941">
    <property type="term" value="F:L-serine ammonia-lyase activity"/>
    <property type="evidence" value="ECO:0007669"/>
    <property type="project" value="UniProtKB-EC"/>
</dbReference>
<comment type="pathway">
    <text evidence="4">Carbohydrate biosynthesis; gluconeogenesis.</text>
</comment>
<comment type="similarity">
    <text evidence="6">Belongs to the serine/threonine dehydratase family.</text>
</comment>
<dbReference type="Pfam" id="PF00291">
    <property type="entry name" value="PALP"/>
    <property type="match status" value="1"/>
</dbReference>
<dbReference type="PANTHER" id="PTHR31736">
    <property type="match status" value="1"/>
</dbReference>
<comment type="catalytic activity">
    <reaction evidence="21">
        <text>[(1-&gt;4)-alpha-D-galacturonosyl](n) + H2O = alpha-D-galacturonate + [(1-&gt;4)-alpha-D-galacturonosyl](n-1)</text>
        <dbReference type="Rhea" id="RHEA:14117"/>
        <dbReference type="Rhea" id="RHEA-COMP:14570"/>
        <dbReference type="Rhea" id="RHEA-COMP:14572"/>
        <dbReference type="ChEBI" id="CHEBI:15377"/>
        <dbReference type="ChEBI" id="CHEBI:58658"/>
        <dbReference type="ChEBI" id="CHEBI:140523"/>
        <dbReference type="EC" id="3.2.1.67"/>
    </reaction>
</comment>
<dbReference type="Gene3D" id="2.160.20.10">
    <property type="entry name" value="Single-stranded right-handed beta-helix, Pectin lyase-like"/>
    <property type="match status" value="1"/>
</dbReference>
<keyword evidence="18" id="KW-0961">Cell wall biogenesis/degradation</keyword>
<evidence type="ECO:0000256" key="1">
    <source>
        <dbReference type="ARBA" id="ARBA00001933"/>
    </source>
</evidence>
<evidence type="ECO:0000256" key="17">
    <source>
        <dbReference type="ARBA" id="ARBA00023295"/>
    </source>
</evidence>
<name>A0A8H4MFY2_9EURO</name>
<reference evidence="26" key="2">
    <citation type="submission" date="2020-04" db="EMBL/GenBank/DDBJ databases">
        <authorList>
            <person name="Santos R.A.C."/>
            <person name="Steenwyk J.L."/>
            <person name="Rivero-Menendez O."/>
            <person name="Mead M.E."/>
            <person name="Silva L.P."/>
            <person name="Bastos R.W."/>
            <person name="Alastruey-Izquierdo A."/>
            <person name="Goldman G.H."/>
            <person name="Rokas A."/>
        </authorList>
    </citation>
    <scope>NUCLEOTIDE SEQUENCE</scope>
    <source>
        <strain evidence="26">CNM-CM6805</strain>
    </source>
</reference>
<keyword evidence="11 23" id="KW-0378">Hydrolase</keyword>
<dbReference type="SUPFAM" id="SSF53686">
    <property type="entry name" value="Tryptophan synthase beta subunit-like PLP-dependent enzymes"/>
    <property type="match status" value="1"/>
</dbReference>
<dbReference type="OrthoDB" id="339764at2759"/>
<sequence length="828" mass="89946">MRFSIISLVSLPLFLALTYAGGVEKDKRNNVCTVKANGKQKDDVPNLLKAFKKCGNGGTIIFPKDQSYWIGTRLNPVLNDVTIQWRGKWTFSGDLDYWRNNSYPVTFQNHRAGFIISGHNITIDGFGTGGIDGNGNTWYTAEKGVTQPGRPMPFVFWDVSEVNVENFYVKDPPLWSLNIINGTDMRFNNIYCNATSVDAPYGSNWVQNTDGFVTMDAVNIQLTNFVYQGGDDCIAIKTRSYNIDIQNVTCVGGNGIAIGSLGQYLEDSSVENVRVDKVKIIRYNEDMHNSAYIKTWVGALVPQSSYESAGLPRGGGWGNVRNILFSNFEVQGANAGPSINQDSGNNGSYSGSSLMTVSNIVFANFTGYTNGGSSVTSKVSCSEVHPCYSIEFDNVVLYPGKNASSPGAGSCKYTEDEGVHGLEGCVIRRAHSAVRRERSSRETADLLKLSLSSLFPYFIVSFQLDERSHYNAKAVDRDASDRVSGIIQGSWMQNLFKTRTPPAIWILQIKTRGIGNLIRSALLDPANKDKQLHFYSSSGGNAGLAAVIAARDLGYPCTVVVPLSTKPMMISKLRAAGAADVIQQGASWFDADTYLRKNYIDNQDTQHSSRRNIYLCPYDHPEIWKGAATMVSEMVNQLPPRDPSSTCNFPADAIVCSVGGGGLFNGIVEGVDNYLQSQAMNGNGNARRNVKILAAETHGADSLALSLRKESLQSLPGITSLATSLGAVCVAEKTFQYASSPPDGIDVASVVSSDAEAARGVLRLADDIRLQVELACGISVEVAVGRRLRDVIPDLTPNSRVVIVVCGGSNITAEMIAEYRLQLESGWN</sequence>
<dbReference type="InterPro" id="IPR011050">
    <property type="entry name" value="Pectin_lyase_fold/virulence"/>
</dbReference>
<dbReference type="GO" id="GO:0004650">
    <property type="term" value="F:polygalacturonase activity"/>
    <property type="evidence" value="ECO:0007669"/>
    <property type="project" value="InterPro"/>
</dbReference>
<feature type="domain" description="Tryptophan synthase beta chain-like PALP" evidence="25">
    <location>
        <begin position="509"/>
        <end position="807"/>
    </location>
</feature>
<dbReference type="AlphaFoldDB" id="A0A8H4MFY2"/>
<evidence type="ECO:0000256" key="12">
    <source>
        <dbReference type="ARBA" id="ARBA00022898"/>
    </source>
</evidence>
<keyword evidence="15" id="KW-0456">Lyase</keyword>
<comment type="catalytic activity">
    <reaction evidence="22">
        <text>L-serine = pyruvate + NH4(+)</text>
        <dbReference type="Rhea" id="RHEA:19169"/>
        <dbReference type="ChEBI" id="CHEBI:15361"/>
        <dbReference type="ChEBI" id="CHEBI:28938"/>
        <dbReference type="ChEBI" id="CHEBI:33384"/>
        <dbReference type="EC" id="4.3.1.17"/>
    </reaction>
</comment>
<keyword evidence="13" id="KW-1015">Disulfide bond</keyword>
<dbReference type="GO" id="GO:0047911">
    <property type="term" value="F:galacturan 1,4-alpha-galacturonidase activity"/>
    <property type="evidence" value="ECO:0007669"/>
    <property type="project" value="UniProtKB-EC"/>
</dbReference>
<evidence type="ECO:0000259" key="25">
    <source>
        <dbReference type="Pfam" id="PF00291"/>
    </source>
</evidence>
<evidence type="ECO:0000256" key="18">
    <source>
        <dbReference type="ARBA" id="ARBA00023316"/>
    </source>
</evidence>
<keyword evidence="7" id="KW-0312">Gluconeogenesis</keyword>
<keyword evidence="16" id="KW-0119">Carbohydrate metabolism</keyword>
<keyword evidence="17 23" id="KW-0326">Glycosidase</keyword>
<dbReference type="FunFam" id="3.40.50.1100:FF:000066">
    <property type="entry name" value="L-serine dehydratase, putative"/>
    <property type="match status" value="1"/>
</dbReference>
<dbReference type="Gene3D" id="3.40.50.1100">
    <property type="match status" value="2"/>
</dbReference>
<evidence type="ECO:0000256" key="21">
    <source>
        <dbReference type="ARBA" id="ARBA00048766"/>
    </source>
</evidence>
<keyword evidence="9" id="KW-0964">Secreted</keyword>
<dbReference type="InterPro" id="IPR012334">
    <property type="entry name" value="Pectin_lyas_fold"/>
</dbReference>
<evidence type="ECO:0000313" key="26">
    <source>
        <dbReference type="EMBL" id="KAF4244123.1"/>
    </source>
</evidence>
<keyword evidence="27" id="KW-1185">Reference proteome</keyword>
<evidence type="ECO:0000313" key="27">
    <source>
        <dbReference type="Proteomes" id="UP000653565"/>
    </source>
</evidence>